<name>A0A915J2T5_ROMCU</name>
<accession>A0A915J2T5</accession>
<dbReference type="WBParaSite" id="nRc.2.0.1.t20012-RA">
    <property type="protein sequence ID" value="nRc.2.0.1.t20012-RA"/>
    <property type="gene ID" value="nRc.2.0.1.g20012"/>
</dbReference>
<proteinExistence type="predicted"/>
<keyword evidence="2" id="KW-1185">Reference proteome</keyword>
<evidence type="ECO:0000313" key="2">
    <source>
        <dbReference type="Proteomes" id="UP000887565"/>
    </source>
</evidence>
<evidence type="ECO:0000313" key="3">
    <source>
        <dbReference type="WBParaSite" id="nRc.2.0.1.t20012-RA"/>
    </source>
</evidence>
<sequence>MNVQDKGTCRLPRPLAERQDENDSLPSFVTFIWLCIVLNESQSKTYGLRTIIGKF</sequence>
<dbReference type="AlphaFoldDB" id="A0A915J2T5"/>
<reference evidence="3" key="1">
    <citation type="submission" date="2022-11" db="UniProtKB">
        <authorList>
            <consortium name="WormBaseParasite"/>
        </authorList>
    </citation>
    <scope>IDENTIFICATION</scope>
</reference>
<dbReference type="Proteomes" id="UP000887565">
    <property type="component" value="Unplaced"/>
</dbReference>
<evidence type="ECO:0000256" key="1">
    <source>
        <dbReference type="SAM" id="MobiDB-lite"/>
    </source>
</evidence>
<feature type="region of interest" description="Disordered" evidence="1">
    <location>
        <begin position="1"/>
        <end position="20"/>
    </location>
</feature>
<protein>
    <submittedName>
        <fullName evidence="3">Uncharacterized protein</fullName>
    </submittedName>
</protein>
<organism evidence="2 3">
    <name type="scientific">Romanomermis culicivorax</name>
    <name type="common">Nematode worm</name>
    <dbReference type="NCBI Taxonomy" id="13658"/>
    <lineage>
        <taxon>Eukaryota</taxon>
        <taxon>Metazoa</taxon>
        <taxon>Ecdysozoa</taxon>
        <taxon>Nematoda</taxon>
        <taxon>Enoplea</taxon>
        <taxon>Dorylaimia</taxon>
        <taxon>Mermithida</taxon>
        <taxon>Mermithoidea</taxon>
        <taxon>Mermithidae</taxon>
        <taxon>Romanomermis</taxon>
    </lineage>
</organism>